<accession>A0A1I7SGI2</accession>
<evidence type="ECO:0000313" key="2">
    <source>
        <dbReference type="Proteomes" id="UP000095284"/>
    </source>
</evidence>
<dbReference type="EMBL" id="CAJFDI010000005">
    <property type="protein sequence ID" value="CAD5230700.1"/>
    <property type="molecule type" value="Genomic_DNA"/>
</dbReference>
<dbReference type="Proteomes" id="UP000659654">
    <property type="component" value="Unassembled WGS sequence"/>
</dbReference>
<sequence>METCIKKPPIARATLAIGDTVSKTELLLLEEKVEVRLSRKQGDTFRIIIDGNTFYEGSADFANLTRYVHVHGDVLVTRFNAQEATRLAVVNNVAKIDLDVGDVLSLGFSSTYVRLALLDNRDNQNLYLWTHSNGYARLHKNTGKEYTDLEGFSFTSQSGSTTVIFANKPQGLQVFVNGAGHLWKHDYNAAGTAYRRLYIDPAYLPYFQNSSITRKPKP</sequence>
<reference evidence="1" key="2">
    <citation type="submission" date="2020-09" db="EMBL/GenBank/DDBJ databases">
        <authorList>
            <person name="Kikuchi T."/>
        </authorList>
    </citation>
    <scope>NUCLEOTIDE SEQUENCE</scope>
    <source>
        <strain evidence="1">Ka4C1</strain>
    </source>
</reference>
<reference evidence="4" key="1">
    <citation type="submission" date="2016-11" db="UniProtKB">
        <authorList>
            <consortium name="WormBaseParasite"/>
        </authorList>
    </citation>
    <scope>IDENTIFICATION</scope>
</reference>
<protein>
    <submittedName>
        <fullName evidence="1">(pine wood nematode) hypothetical protein</fullName>
    </submittedName>
</protein>
<dbReference type="AlphaFoldDB" id="A0A1I7SGI2"/>
<evidence type="ECO:0000313" key="4">
    <source>
        <dbReference type="WBParaSite" id="BXY_1214700.1"/>
    </source>
</evidence>
<proteinExistence type="predicted"/>
<dbReference type="WBParaSite" id="BXY_1214700.1">
    <property type="protein sequence ID" value="BXY_1214700.1"/>
    <property type="gene ID" value="BXY_1214700"/>
</dbReference>
<dbReference type="Proteomes" id="UP000582659">
    <property type="component" value="Unassembled WGS sequence"/>
</dbReference>
<gene>
    <name evidence="1" type="ORF">BXYJ_LOCUS11112</name>
</gene>
<keyword evidence="3" id="KW-1185">Reference proteome</keyword>
<dbReference type="EMBL" id="CAJFCV020000005">
    <property type="protein sequence ID" value="CAG9121734.1"/>
    <property type="molecule type" value="Genomic_DNA"/>
</dbReference>
<organism evidence="2 4">
    <name type="scientific">Bursaphelenchus xylophilus</name>
    <name type="common">Pinewood nematode worm</name>
    <name type="synonym">Aphelenchoides xylophilus</name>
    <dbReference type="NCBI Taxonomy" id="6326"/>
    <lineage>
        <taxon>Eukaryota</taxon>
        <taxon>Metazoa</taxon>
        <taxon>Ecdysozoa</taxon>
        <taxon>Nematoda</taxon>
        <taxon>Chromadorea</taxon>
        <taxon>Rhabditida</taxon>
        <taxon>Tylenchina</taxon>
        <taxon>Tylenchomorpha</taxon>
        <taxon>Aphelenchoidea</taxon>
        <taxon>Aphelenchoididae</taxon>
        <taxon>Bursaphelenchus</taxon>
    </lineage>
</organism>
<name>A0A1I7SGI2_BURXY</name>
<dbReference type="Proteomes" id="UP000095284">
    <property type="component" value="Unplaced"/>
</dbReference>
<evidence type="ECO:0000313" key="3">
    <source>
        <dbReference type="Proteomes" id="UP000659654"/>
    </source>
</evidence>
<evidence type="ECO:0000313" key="1">
    <source>
        <dbReference type="EMBL" id="CAD5230700.1"/>
    </source>
</evidence>